<comment type="caution">
    <text evidence="2">The sequence shown here is derived from an EMBL/GenBank/DDBJ whole genome shotgun (WGS) entry which is preliminary data.</text>
</comment>
<dbReference type="Gene3D" id="1.20.58.220">
    <property type="entry name" value="Phosphate transport system protein phou homolog 2, domain 2"/>
    <property type="match status" value="1"/>
</dbReference>
<dbReference type="EMBL" id="VBAN01000287">
    <property type="protein sequence ID" value="TMI80016.1"/>
    <property type="molecule type" value="Genomic_DNA"/>
</dbReference>
<dbReference type="PANTHER" id="PTHR37298">
    <property type="entry name" value="UPF0111 PROTEIN YKAA"/>
    <property type="match status" value="1"/>
</dbReference>
<dbReference type="PANTHER" id="PTHR37298:SF1">
    <property type="entry name" value="UPF0111 PROTEIN YKAA"/>
    <property type="match status" value="1"/>
</dbReference>
<name>A0A537JAB2_9BACT</name>
<dbReference type="Pfam" id="PF01865">
    <property type="entry name" value="PhoU_div"/>
    <property type="match status" value="1"/>
</dbReference>
<dbReference type="Proteomes" id="UP000318093">
    <property type="component" value="Unassembled WGS sequence"/>
</dbReference>
<evidence type="ECO:0000313" key="3">
    <source>
        <dbReference type="Proteomes" id="UP000318093"/>
    </source>
</evidence>
<sequence length="205" mass="23428">MGLRLLPRDESFFDLFNREAENILHGARMLRDLFDDYRDVEPRVDAIKAVEDQGDEITHMIIDRLNRTFVTPFDRGDLQDLAKQLDNVLDWIEAASARMAIYHIDQPTSRAREMAHIILSMTEAIVEAIGNLKKLDRIMGPVKEINRLENLADHVQRNAVADLFVGAGNAIDVIKWKEIYDTLEEATDQGEDVANVLESIRTKNL</sequence>
<dbReference type="InterPro" id="IPR052912">
    <property type="entry name" value="UPF0111_domain"/>
</dbReference>
<evidence type="ECO:0000313" key="2">
    <source>
        <dbReference type="EMBL" id="TMI80016.1"/>
    </source>
</evidence>
<organism evidence="2 3">
    <name type="scientific">Candidatus Segetimicrobium genomatis</name>
    <dbReference type="NCBI Taxonomy" id="2569760"/>
    <lineage>
        <taxon>Bacteria</taxon>
        <taxon>Bacillati</taxon>
        <taxon>Candidatus Sysuimicrobiota</taxon>
        <taxon>Candidatus Sysuimicrobiia</taxon>
        <taxon>Candidatus Sysuimicrobiales</taxon>
        <taxon>Candidatus Segetimicrobiaceae</taxon>
        <taxon>Candidatus Segetimicrobium</taxon>
    </lineage>
</organism>
<dbReference type="AlphaFoldDB" id="A0A537JAB2"/>
<comment type="similarity">
    <text evidence="1">Belongs to the UPF0111 family.</text>
</comment>
<dbReference type="InterPro" id="IPR038078">
    <property type="entry name" value="PhoU-like_sf"/>
</dbReference>
<accession>A0A537JAB2</accession>
<gene>
    <name evidence="2" type="ORF">E6H03_09165</name>
</gene>
<evidence type="ECO:0000256" key="1">
    <source>
        <dbReference type="ARBA" id="ARBA00008591"/>
    </source>
</evidence>
<reference evidence="2 3" key="1">
    <citation type="journal article" date="2019" name="Nat. Microbiol.">
        <title>Mediterranean grassland soil C-N compound turnover is dependent on rainfall and depth, and is mediated by genomically divergent microorganisms.</title>
        <authorList>
            <person name="Diamond S."/>
            <person name="Andeer P.F."/>
            <person name="Li Z."/>
            <person name="Crits-Christoph A."/>
            <person name="Burstein D."/>
            <person name="Anantharaman K."/>
            <person name="Lane K.R."/>
            <person name="Thomas B.C."/>
            <person name="Pan C."/>
            <person name="Northen T.R."/>
            <person name="Banfield J.F."/>
        </authorList>
    </citation>
    <scope>NUCLEOTIDE SEQUENCE [LARGE SCALE GENOMIC DNA]</scope>
    <source>
        <strain evidence="2">NP_6</strain>
    </source>
</reference>
<protein>
    <submittedName>
        <fullName evidence="2">DUF47 domain-containing protein</fullName>
    </submittedName>
</protein>
<dbReference type="InterPro" id="IPR018445">
    <property type="entry name" value="Put_Phosphate_transp_reg"/>
</dbReference>
<proteinExistence type="inferred from homology"/>